<name>A0A1Z4LSW2_9CYAN</name>
<dbReference type="OrthoDB" id="524782at2"/>
<dbReference type="AlphaFoldDB" id="A0A1Z4LSW2"/>
<feature type="domain" description="Filamentous haemagglutinin FhaB/tRNA nuclease CdiA-like TPS" evidence="1">
    <location>
        <begin position="36"/>
        <end position="144"/>
    </location>
</feature>
<evidence type="ECO:0000313" key="2">
    <source>
        <dbReference type="EMBL" id="BAY84329.1"/>
    </source>
</evidence>
<sequence length="355" mass="37798">MKIYYKLLCNILLLLTFPYLTKKSVNAQLIPDNTLGKESSTVNPSIDKDLIEGGAIRNNNLFHSFKEFNVNPNQKVYFSNPDNITNILTRVTGSNISRIFGTLGINGNANLFLVNPNGIVFGKDAFLDIPGSFSATTAESLFTDNFEFNTVNPNNSPLLKVNLTPGLQYGKGTIANRGNLTVGKDLSLSAGNLDLQGRLIAGGDVNLFAGDSLQIEDSLTNPFIASAGSNLLLEGNQVDIFALNHPESGFSSNAGMKLTSTNTIKGDARFYSGGNFQINGNLLSPNDPIILAGGDVSLADYTGASLHILAGGSVTLGDVEINAVDNSENSINPNNTALFNGSDTFASLFVRSNFI</sequence>
<dbReference type="SUPFAM" id="SSF51126">
    <property type="entry name" value="Pectin lyase-like"/>
    <property type="match status" value="1"/>
</dbReference>
<dbReference type="Proteomes" id="UP000218418">
    <property type="component" value="Chromosome"/>
</dbReference>
<keyword evidence="3" id="KW-1185">Reference proteome</keyword>
<organism evidence="2 3">
    <name type="scientific">Calothrix parasitica NIES-267</name>
    <dbReference type="NCBI Taxonomy" id="1973488"/>
    <lineage>
        <taxon>Bacteria</taxon>
        <taxon>Bacillati</taxon>
        <taxon>Cyanobacteriota</taxon>
        <taxon>Cyanophyceae</taxon>
        <taxon>Nostocales</taxon>
        <taxon>Calotrichaceae</taxon>
        <taxon>Calothrix</taxon>
    </lineage>
</organism>
<dbReference type="NCBIfam" id="TIGR01901">
    <property type="entry name" value="adhes_NPXG"/>
    <property type="match status" value="1"/>
</dbReference>
<dbReference type="InterPro" id="IPR012334">
    <property type="entry name" value="Pectin_lyas_fold"/>
</dbReference>
<dbReference type="Pfam" id="PF05860">
    <property type="entry name" value="TPS"/>
    <property type="match status" value="1"/>
</dbReference>
<proteinExistence type="predicted"/>
<dbReference type="EMBL" id="AP018227">
    <property type="protein sequence ID" value="BAY84329.1"/>
    <property type="molecule type" value="Genomic_DNA"/>
</dbReference>
<gene>
    <name evidence="2" type="ORF">NIES267_38250</name>
</gene>
<reference evidence="2 3" key="1">
    <citation type="submission" date="2017-06" db="EMBL/GenBank/DDBJ databases">
        <title>Genome sequencing of cyanobaciteial culture collection at National Institute for Environmental Studies (NIES).</title>
        <authorList>
            <person name="Hirose Y."/>
            <person name="Shimura Y."/>
            <person name="Fujisawa T."/>
            <person name="Nakamura Y."/>
            <person name="Kawachi M."/>
        </authorList>
    </citation>
    <scope>NUCLEOTIDE SEQUENCE [LARGE SCALE GENOMIC DNA]</scope>
    <source>
        <strain evidence="2 3">NIES-267</strain>
    </source>
</reference>
<evidence type="ECO:0000259" key="1">
    <source>
        <dbReference type="SMART" id="SM00912"/>
    </source>
</evidence>
<dbReference type="Gene3D" id="2.160.20.10">
    <property type="entry name" value="Single-stranded right-handed beta-helix, Pectin lyase-like"/>
    <property type="match status" value="1"/>
</dbReference>
<evidence type="ECO:0000313" key="3">
    <source>
        <dbReference type="Proteomes" id="UP000218418"/>
    </source>
</evidence>
<dbReference type="InterPro" id="IPR008638">
    <property type="entry name" value="FhaB/CdiA-like_TPS"/>
</dbReference>
<dbReference type="InterPro" id="IPR011050">
    <property type="entry name" value="Pectin_lyase_fold/virulence"/>
</dbReference>
<accession>A0A1Z4LSW2</accession>
<dbReference type="SMART" id="SM00912">
    <property type="entry name" value="Haemagg_act"/>
    <property type="match status" value="1"/>
</dbReference>
<protein>
    <recommendedName>
        <fullName evidence="1">Filamentous haemagglutinin FhaB/tRNA nuclease CdiA-like TPS domain-containing protein</fullName>
    </recommendedName>
</protein>